<evidence type="ECO:0008006" key="2">
    <source>
        <dbReference type="Google" id="ProtNLM"/>
    </source>
</evidence>
<accession>A0A1S7LDI4</accession>
<gene>
    <name evidence="1" type="ORF">MAGMO_0406</name>
</gene>
<dbReference type="InterPro" id="IPR024423">
    <property type="entry name" value="DUF3050"/>
</dbReference>
<dbReference type="Pfam" id="PF11251">
    <property type="entry name" value="DUF3050"/>
    <property type="match status" value="1"/>
</dbReference>
<dbReference type="InterPro" id="IPR016084">
    <property type="entry name" value="Haem_Oase-like_multi-hlx"/>
</dbReference>
<organism evidence="1">
    <name type="scientific">Magnetococcus massalia (strain MO-1)</name>
    <dbReference type="NCBI Taxonomy" id="451514"/>
    <lineage>
        <taxon>Bacteria</taxon>
        <taxon>Pseudomonadati</taxon>
        <taxon>Pseudomonadota</taxon>
        <taxon>Magnetococcia</taxon>
        <taxon>Magnetococcales</taxon>
        <taxon>Magnetococcaceae</taxon>
        <taxon>Magnetococcus</taxon>
    </lineage>
</organism>
<reference evidence="1" key="1">
    <citation type="submission" date="2015-04" db="EMBL/GenBank/DDBJ databases">
        <authorList>
            <person name="Syromyatnikov M.Y."/>
            <person name="Popov V.N."/>
        </authorList>
    </citation>
    <scope>NUCLEOTIDE SEQUENCE</scope>
    <source>
        <strain evidence="1">MO-1</strain>
    </source>
</reference>
<dbReference type="Gene3D" id="1.20.910.10">
    <property type="entry name" value="Heme oxygenase-like"/>
    <property type="match status" value="1"/>
</dbReference>
<dbReference type="SUPFAM" id="SSF48613">
    <property type="entry name" value="Heme oxygenase-like"/>
    <property type="match status" value="1"/>
</dbReference>
<sequence>MGHFPLGRILPLKEQLDRHPVYGKVKDARSLRLFMQHHVFSVWDFMSLLKSLQHHIAPSSQLWTPQPNPHFARFINEIVVEEECDEALPGPRGETRYASHYQLYLEAMEEVEADTQPVRQFVEQVKREGVHTFLKQAALPPAARSFMQSTFGFIQSGKPHVVAAAFALGREHIIPPMFRALLKEMQITQQQAPVFHYYLTRHIDLDGDHHGPLSMQLLTELCGGDKTKIQEAEDAAIQAIQARIIFWYGVGDSLT</sequence>
<dbReference type="AlphaFoldDB" id="A0A1S7LDI4"/>
<name>A0A1S7LDI4_MAGMO</name>
<evidence type="ECO:0000313" key="1">
    <source>
        <dbReference type="EMBL" id="CRH04618.1"/>
    </source>
</evidence>
<protein>
    <recommendedName>
        <fullName evidence="2">Heme oxygenase</fullName>
    </recommendedName>
</protein>
<dbReference type="EMBL" id="LO017727">
    <property type="protein sequence ID" value="CRH04618.1"/>
    <property type="molecule type" value="Genomic_DNA"/>
</dbReference>
<proteinExistence type="predicted"/>